<feature type="domain" description="HTH gntR-type" evidence="6">
    <location>
        <begin position="37"/>
        <end position="105"/>
    </location>
</feature>
<dbReference type="SMART" id="SM00345">
    <property type="entry name" value="HTH_GNTR"/>
    <property type="match status" value="1"/>
</dbReference>
<keyword evidence="7" id="KW-0032">Aminotransferase</keyword>
<dbReference type="InterPro" id="IPR004839">
    <property type="entry name" value="Aminotransferase_I/II_large"/>
</dbReference>
<dbReference type="InterPro" id="IPR051446">
    <property type="entry name" value="HTH_trans_reg/aminotransferase"/>
</dbReference>
<keyword evidence="7" id="KW-0808">Transferase</keyword>
<dbReference type="SUPFAM" id="SSF53383">
    <property type="entry name" value="PLP-dependent transferases"/>
    <property type="match status" value="1"/>
</dbReference>
<evidence type="ECO:0000256" key="2">
    <source>
        <dbReference type="ARBA" id="ARBA00022898"/>
    </source>
</evidence>
<dbReference type="EMBL" id="JBGCUO010000002">
    <property type="protein sequence ID" value="MEY1662914.1"/>
    <property type="molecule type" value="Genomic_DNA"/>
</dbReference>
<name>A0ABV4AJK9_9GAMM</name>
<evidence type="ECO:0000259" key="6">
    <source>
        <dbReference type="PROSITE" id="PS50949"/>
    </source>
</evidence>
<sequence>MGNVLGVLDEVALAGADNALRLHQDNNNKGADVSGDLFLYQRISRRLLEQIHSGAWAVGDRLPSVRHLSKLFGVSVNTVMQCYRQLEADGYLEIRPQSGVFVRRADADGMPSPEDSRYPLLPVEVSLSEQVLRYMALHARNDVVRLGIALPGAEVLPVARVMSVLRDVTRRQPLEAWDYLHPNVHNPLSHQLARRSLAFEQPYAADDIIITNGCMEALTLALRSVSKPGDAIAVESPTYYGTLLLLEAHQRRVVEVPAHPEDGISLSALEQVFQQKRVAACMVATNAQNPLGFTMSAARKQALVALSARYGVPLIENDVWGDTVFNEGDGVPAKAWDSEGLVLYCNSFSKTLMPGLRLGWAVGGRFHRRLLELKQLSTITSPSLSQLAMGRMLESGAYSQHLRELRSALRSQVVAMTALIAAAFPAGTHISRPSGGCVLWLRLPPGVDGDTLFLEAERAGIHVFPGAVFSAMADYRNYLRINAGNPVSDSVRAAVVQLGHLATELAKG</sequence>
<dbReference type="Gene3D" id="3.90.1150.10">
    <property type="entry name" value="Aspartate Aminotransferase, domain 1"/>
    <property type="match status" value="1"/>
</dbReference>
<dbReference type="PROSITE" id="PS50949">
    <property type="entry name" value="HTH_GNTR"/>
    <property type="match status" value="1"/>
</dbReference>
<evidence type="ECO:0000256" key="5">
    <source>
        <dbReference type="ARBA" id="ARBA00023163"/>
    </source>
</evidence>
<protein>
    <submittedName>
        <fullName evidence="7">PLP-dependent aminotransferase family protein</fullName>
    </submittedName>
</protein>
<accession>A0ABV4AJK9</accession>
<dbReference type="Pfam" id="PF00155">
    <property type="entry name" value="Aminotran_1_2"/>
    <property type="match status" value="1"/>
</dbReference>
<dbReference type="Pfam" id="PF00392">
    <property type="entry name" value="GntR"/>
    <property type="match status" value="1"/>
</dbReference>
<dbReference type="CDD" id="cd00609">
    <property type="entry name" value="AAT_like"/>
    <property type="match status" value="1"/>
</dbReference>
<dbReference type="Gene3D" id="3.40.640.10">
    <property type="entry name" value="Type I PLP-dependent aspartate aminotransferase-like (Major domain)"/>
    <property type="match status" value="1"/>
</dbReference>
<keyword evidence="5" id="KW-0804">Transcription</keyword>
<reference evidence="7 8" key="1">
    <citation type="submission" date="2024-07" db="EMBL/GenBank/DDBJ databases">
        <authorList>
            <person name="Ren Q."/>
        </authorList>
    </citation>
    <scope>NUCLEOTIDE SEQUENCE [LARGE SCALE GENOMIC DNA]</scope>
    <source>
        <strain evidence="7 8">REN37</strain>
    </source>
</reference>
<dbReference type="CDD" id="cd07377">
    <property type="entry name" value="WHTH_GntR"/>
    <property type="match status" value="1"/>
</dbReference>
<dbReference type="SUPFAM" id="SSF46785">
    <property type="entry name" value="Winged helix' DNA-binding domain"/>
    <property type="match status" value="1"/>
</dbReference>
<gene>
    <name evidence="7" type="ORF">AB5I84_12200</name>
</gene>
<proteinExistence type="inferred from homology"/>
<dbReference type="InterPro" id="IPR015421">
    <property type="entry name" value="PyrdxlP-dep_Trfase_major"/>
</dbReference>
<dbReference type="RefSeq" id="WP_369456184.1">
    <property type="nucleotide sequence ID" value="NZ_JBGCUO010000002.1"/>
</dbReference>
<dbReference type="Gene3D" id="1.10.10.10">
    <property type="entry name" value="Winged helix-like DNA-binding domain superfamily/Winged helix DNA-binding domain"/>
    <property type="match status" value="1"/>
</dbReference>
<dbReference type="PANTHER" id="PTHR46577">
    <property type="entry name" value="HTH-TYPE TRANSCRIPTIONAL REGULATORY PROTEIN GABR"/>
    <property type="match status" value="1"/>
</dbReference>
<keyword evidence="4" id="KW-0238">DNA-binding</keyword>
<evidence type="ECO:0000313" key="8">
    <source>
        <dbReference type="Proteomes" id="UP001562065"/>
    </source>
</evidence>
<organism evidence="7 8">
    <name type="scientific">Isoalcanivorax beigongshangi</name>
    <dbReference type="NCBI Taxonomy" id="3238810"/>
    <lineage>
        <taxon>Bacteria</taxon>
        <taxon>Pseudomonadati</taxon>
        <taxon>Pseudomonadota</taxon>
        <taxon>Gammaproteobacteria</taxon>
        <taxon>Oceanospirillales</taxon>
        <taxon>Alcanivoracaceae</taxon>
        <taxon>Isoalcanivorax</taxon>
    </lineage>
</organism>
<evidence type="ECO:0000313" key="7">
    <source>
        <dbReference type="EMBL" id="MEY1662914.1"/>
    </source>
</evidence>
<dbReference type="InterPro" id="IPR036388">
    <property type="entry name" value="WH-like_DNA-bd_sf"/>
</dbReference>
<dbReference type="InterPro" id="IPR015422">
    <property type="entry name" value="PyrdxlP-dep_Trfase_small"/>
</dbReference>
<evidence type="ECO:0000256" key="4">
    <source>
        <dbReference type="ARBA" id="ARBA00023125"/>
    </source>
</evidence>
<evidence type="ECO:0000256" key="3">
    <source>
        <dbReference type="ARBA" id="ARBA00023015"/>
    </source>
</evidence>
<dbReference type="InterPro" id="IPR036390">
    <property type="entry name" value="WH_DNA-bd_sf"/>
</dbReference>
<keyword evidence="3" id="KW-0805">Transcription regulation</keyword>
<dbReference type="InterPro" id="IPR015424">
    <property type="entry name" value="PyrdxlP-dep_Trfase"/>
</dbReference>
<dbReference type="PANTHER" id="PTHR46577:SF2">
    <property type="entry name" value="TRANSCRIPTIONAL REGULATORY PROTEIN"/>
    <property type="match status" value="1"/>
</dbReference>
<keyword evidence="8" id="KW-1185">Reference proteome</keyword>
<dbReference type="GO" id="GO:0008483">
    <property type="term" value="F:transaminase activity"/>
    <property type="evidence" value="ECO:0007669"/>
    <property type="project" value="UniProtKB-KW"/>
</dbReference>
<evidence type="ECO:0000256" key="1">
    <source>
        <dbReference type="ARBA" id="ARBA00005384"/>
    </source>
</evidence>
<keyword evidence="2" id="KW-0663">Pyridoxal phosphate</keyword>
<dbReference type="Proteomes" id="UP001562065">
    <property type="component" value="Unassembled WGS sequence"/>
</dbReference>
<comment type="similarity">
    <text evidence="1">In the C-terminal section; belongs to the class-I pyridoxal-phosphate-dependent aminotransferase family.</text>
</comment>
<dbReference type="InterPro" id="IPR000524">
    <property type="entry name" value="Tscrpt_reg_HTH_GntR"/>
</dbReference>
<comment type="caution">
    <text evidence="7">The sequence shown here is derived from an EMBL/GenBank/DDBJ whole genome shotgun (WGS) entry which is preliminary data.</text>
</comment>